<comment type="subcellular location">
    <subcellularLocation>
        <location evidence="1">Cytoplasm</location>
    </subcellularLocation>
</comment>
<dbReference type="GO" id="GO:0008764">
    <property type="term" value="F:UDP-N-acetylmuramoylalanine-D-glutamate ligase activity"/>
    <property type="evidence" value="ECO:0007669"/>
    <property type="project" value="InterPro"/>
</dbReference>
<dbReference type="InterPro" id="IPR036565">
    <property type="entry name" value="Mur-like_cat_sf"/>
</dbReference>
<dbReference type="GO" id="GO:0005737">
    <property type="term" value="C:cytoplasm"/>
    <property type="evidence" value="ECO:0007669"/>
    <property type="project" value="UniProtKB-SubCell"/>
</dbReference>
<dbReference type="SUPFAM" id="SSF53244">
    <property type="entry name" value="MurD-like peptide ligases, peptide-binding domain"/>
    <property type="match status" value="1"/>
</dbReference>
<dbReference type="PANTHER" id="PTHR43692:SF1">
    <property type="entry name" value="UDP-N-ACETYLMURAMOYLALANINE--D-GLUTAMATE LIGASE"/>
    <property type="match status" value="1"/>
</dbReference>
<dbReference type="AlphaFoldDB" id="A0A520N5N5"/>
<evidence type="ECO:0000256" key="5">
    <source>
        <dbReference type="ARBA" id="ARBA00022741"/>
    </source>
</evidence>
<dbReference type="GO" id="GO:0005524">
    <property type="term" value="F:ATP binding"/>
    <property type="evidence" value="ECO:0007669"/>
    <property type="project" value="UniProtKB-KW"/>
</dbReference>
<feature type="domain" description="Mur ligase central" evidence="7">
    <location>
        <begin position="87"/>
        <end position="205"/>
    </location>
</feature>
<dbReference type="Gene3D" id="3.40.1190.10">
    <property type="entry name" value="Mur-like, catalytic domain"/>
    <property type="match status" value="1"/>
</dbReference>
<dbReference type="SUPFAM" id="SSF53623">
    <property type="entry name" value="MurD-like peptide ligases, catalytic domain"/>
    <property type="match status" value="1"/>
</dbReference>
<dbReference type="EMBL" id="SHBJ01000009">
    <property type="protein sequence ID" value="RZO28735.1"/>
    <property type="molecule type" value="Genomic_DNA"/>
</dbReference>
<keyword evidence="6" id="KW-0067">ATP-binding</keyword>
<dbReference type="InterPro" id="IPR005762">
    <property type="entry name" value="MurD"/>
</dbReference>
<evidence type="ECO:0000313" key="8">
    <source>
        <dbReference type="EMBL" id="RZO28735.1"/>
    </source>
</evidence>
<dbReference type="GO" id="GO:0008360">
    <property type="term" value="P:regulation of cell shape"/>
    <property type="evidence" value="ECO:0007669"/>
    <property type="project" value="InterPro"/>
</dbReference>
<reference evidence="8 9" key="1">
    <citation type="submission" date="2019-02" db="EMBL/GenBank/DDBJ databases">
        <title>Prokaryotic population dynamics and viral predation in marine succession experiment using metagenomics: the confinement effect.</title>
        <authorList>
            <person name="Haro-Moreno J.M."/>
            <person name="Rodriguez-Valera F."/>
            <person name="Lopez-Perez M."/>
        </authorList>
    </citation>
    <scope>NUCLEOTIDE SEQUENCE [LARGE SCALE GENOMIC DNA]</scope>
    <source>
        <strain evidence="8">MED-G164</strain>
    </source>
</reference>
<comment type="caution">
    <text evidence="8">The sequence shown here is derived from an EMBL/GenBank/DDBJ whole genome shotgun (WGS) entry which is preliminary data.</text>
</comment>
<proteinExistence type="predicted"/>
<dbReference type="InterPro" id="IPR013221">
    <property type="entry name" value="Mur_ligase_cen"/>
</dbReference>
<accession>A0A520N5N5</accession>
<dbReference type="Pfam" id="PF08245">
    <property type="entry name" value="Mur_ligase_M"/>
    <property type="match status" value="1"/>
</dbReference>
<evidence type="ECO:0000313" key="9">
    <source>
        <dbReference type="Proteomes" id="UP000315283"/>
    </source>
</evidence>
<evidence type="ECO:0000259" key="7">
    <source>
        <dbReference type="Pfam" id="PF08245"/>
    </source>
</evidence>
<dbReference type="Proteomes" id="UP000315283">
    <property type="component" value="Unassembled WGS sequence"/>
</dbReference>
<dbReference type="GO" id="GO:0051301">
    <property type="term" value="P:cell division"/>
    <property type="evidence" value="ECO:0007669"/>
    <property type="project" value="InterPro"/>
</dbReference>
<name>A0A520N5N5_9GAMM</name>
<evidence type="ECO:0000256" key="3">
    <source>
        <dbReference type="ARBA" id="ARBA00022490"/>
    </source>
</evidence>
<evidence type="ECO:0000256" key="4">
    <source>
        <dbReference type="ARBA" id="ARBA00022598"/>
    </source>
</evidence>
<comment type="pathway">
    <text evidence="2">Cell wall biogenesis; peptidoglycan biosynthesis.</text>
</comment>
<sequence length="345" mass="40216">MKSLIYGYGETGKSFERYLKKQNRNFDIFDNNIDRYNKELNLNSYDEIFCSPGIPRNIFRKLLNANKNVFTDLDIFFKEDTSIKIGITGTNRKSTTAYHLNQLFEHYDSANLIGNIGNTMLDYINNDRTFSIIELSSFQLDKMKENKLDFGILLNLGIDHLDYHGNLSSYKKAKKRILLAKQIISYETDPYKLFEWITESKPKKIKLKNLPYRYEIISETVINDSKSTNYHSLSYALKKANYLFNKSKYSLIVCGDPKKEGYRKIKVDGPERVYIFGLHAKDITECIDHPKKVIVNSLDDALSYIYDSNNSKNILFSPGYPSGNDFKNYSERGKYFNNNLKKYLP</sequence>
<dbReference type="InterPro" id="IPR036615">
    <property type="entry name" value="Mur_ligase_C_dom_sf"/>
</dbReference>
<organism evidence="8 9">
    <name type="scientific">SAR86 cluster bacterium</name>
    <dbReference type="NCBI Taxonomy" id="2030880"/>
    <lineage>
        <taxon>Bacteria</taxon>
        <taxon>Pseudomonadati</taxon>
        <taxon>Pseudomonadota</taxon>
        <taxon>Gammaproteobacteria</taxon>
        <taxon>SAR86 cluster</taxon>
    </lineage>
</organism>
<keyword evidence="4 8" id="KW-0436">Ligase</keyword>
<evidence type="ECO:0000256" key="1">
    <source>
        <dbReference type="ARBA" id="ARBA00004496"/>
    </source>
</evidence>
<keyword evidence="5" id="KW-0547">Nucleotide-binding</keyword>
<protein>
    <submittedName>
        <fullName evidence="8">UDP-N-acetylmuramoylalanine--D-glutamate ligase</fullName>
    </submittedName>
</protein>
<dbReference type="PANTHER" id="PTHR43692">
    <property type="entry name" value="UDP-N-ACETYLMURAMOYLALANINE--D-GLUTAMATE LIGASE"/>
    <property type="match status" value="1"/>
</dbReference>
<evidence type="ECO:0000256" key="2">
    <source>
        <dbReference type="ARBA" id="ARBA00004752"/>
    </source>
</evidence>
<evidence type="ECO:0000256" key="6">
    <source>
        <dbReference type="ARBA" id="ARBA00022840"/>
    </source>
</evidence>
<dbReference type="Gene3D" id="3.90.190.20">
    <property type="entry name" value="Mur ligase, C-terminal domain"/>
    <property type="match status" value="1"/>
</dbReference>
<gene>
    <name evidence="8" type="ORF">EVA97_02040</name>
</gene>
<keyword evidence="3" id="KW-0963">Cytoplasm</keyword>